<dbReference type="CDD" id="cd04269">
    <property type="entry name" value="ZnMc_adamalysin_II_like"/>
    <property type="match status" value="1"/>
</dbReference>
<dbReference type="Gene3D" id="3.40.390.10">
    <property type="entry name" value="Collagenase (Catalytic Domain)"/>
    <property type="match status" value="1"/>
</dbReference>
<protein>
    <recommendedName>
        <fullName evidence="2">Disintegrin and metalloproteinase domain-containing protein 2</fullName>
    </recommendedName>
    <alternativeName>
        <fullName evidence="13">Fertilin subunit beta</fullName>
    </alternativeName>
    <alternativeName>
        <fullName evidence="15">PH-30</fullName>
    </alternativeName>
    <alternativeName>
        <fullName evidence="14">PH30-beta</fullName>
    </alternativeName>
</protein>
<dbReference type="PANTHER" id="PTHR11905:SF108">
    <property type="entry name" value="DISINTEGRIN AND METALLOPROTEINASE DOMAIN-CONTAINING PROTEIN 2"/>
    <property type="match status" value="1"/>
</dbReference>
<dbReference type="GO" id="GO:0007155">
    <property type="term" value="P:cell adhesion"/>
    <property type="evidence" value="ECO:0007669"/>
    <property type="project" value="UniProtKB-KW"/>
</dbReference>
<comment type="function">
    <text evidence="12">Sperm surface membrane protein that may be involved in sperm-egg plasma membrane adhesion and fusion during fertilization. Could have a direct role in sperm-zona binding or migration of sperm from the uterus into the oviduct. Interactions with egg membrane could be mediated via binding between its disintegrin-like domain to one or more integrins receptors on the egg. This is a non catalytic metalloprotease-like protein.</text>
</comment>
<dbReference type="GeneID" id="101686954"/>
<dbReference type="Pfam" id="PF01421">
    <property type="entry name" value="Reprolysin"/>
    <property type="match status" value="1"/>
</dbReference>
<dbReference type="InterPro" id="IPR001762">
    <property type="entry name" value="Disintegrin_dom"/>
</dbReference>
<dbReference type="InterPro" id="IPR024079">
    <property type="entry name" value="MetalloPept_cat_dom_sf"/>
</dbReference>
<keyword evidence="6 19" id="KW-0732">Signal</keyword>
<keyword evidence="23" id="KW-0482">Metalloprotease</keyword>
<evidence type="ECO:0000256" key="9">
    <source>
        <dbReference type="ARBA" id="ARBA00023136"/>
    </source>
</evidence>
<keyword evidence="8 18" id="KW-1133">Transmembrane helix</keyword>
<keyword evidence="7" id="KW-0130">Cell adhesion</keyword>
<evidence type="ECO:0000256" key="13">
    <source>
        <dbReference type="ARBA" id="ARBA00030994"/>
    </source>
</evidence>
<dbReference type="GO" id="GO:0007339">
    <property type="term" value="P:binding of sperm to zona pellucida"/>
    <property type="evidence" value="ECO:0007669"/>
    <property type="project" value="TreeGrafter"/>
</dbReference>
<dbReference type="Pfam" id="PF08516">
    <property type="entry name" value="ADAM_CR"/>
    <property type="match status" value="1"/>
</dbReference>
<dbReference type="Gene3D" id="4.10.70.10">
    <property type="entry name" value="Disintegrin domain"/>
    <property type="match status" value="1"/>
</dbReference>
<evidence type="ECO:0000256" key="4">
    <source>
        <dbReference type="ARBA" id="ARBA00022553"/>
    </source>
</evidence>
<comment type="caution">
    <text evidence="17">Lacks conserved residue(s) required for the propagation of feature annotation.</text>
</comment>
<evidence type="ECO:0000256" key="7">
    <source>
        <dbReference type="ARBA" id="ARBA00022889"/>
    </source>
</evidence>
<keyword evidence="5 18" id="KW-0812">Transmembrane</keyword>
<keyword evidence="23" id="KW-0645">Protease</keyword>
<dbReference type="SUPFAM" id="SSF55486">
    <property type="entry name" value="Metalloproteases ('zincins'), catalytic domain"/>
    <property type="match status" value="1"/>
</dbReference>
<keyword evidence="23" id="KW-0378">Hydrolase</keyword>
<feature type="signal peptide" evidence="19">
    <location>
        <begin position="1"/>
        <end position="15"/>
    </location>
</feature>
<dbReference type="Pfam" id="PF00200">
    <property type="entry name" value="Disintegrin"/>
    <property type="match status" value="1"/>
</dbReference>
<dbReference type="FunFam" id="3.40.390.10:FF:000033">
    <property type="entry name" value="A disintegrin and metallopeptidase domain 18"/>
    <property type="match status" value="1"/>
</dbReference>
<feature type="chain" id="PRO_5035845185" description="Disintegrin and metalloproteinase domain-containing protein 2" evidence="19">
    <location>
        <begin position="16"/>
        <end position="779"/>
    </location>
</feature>
<dbReference type="OrthoDB" id="5951731at2759"/>
<dbReference type="RefSeq" id="XP_012914710.1">
    <property type="nucleotide sequence ID" value="XM_013059256.2"/>
</dbReference>
<dbReference type="Proteomes" id="UP000000715">
    <property type="component" value="Unplaced"/>
</dbReference>
<keyword evidence="3" id="KW-0245">EGF-like domain</keyword>
<evidence type="ECO:0000256" key="18">
    <source>
        <dbReference type="SAM" id="Phobius"/>
    </source>
</evidence>
<dbReference type="PROSITE" id="PS50214">
    <property type="entry name" value="DISINTEGRIN_2"/>
    <property type="match status" value="1"/>
</dbReference>
<keyword evidence="22" id="KW-1185">Reference proteome</keyword>
<keyword evidence="9 18" id="KW-0472">Membrane</keyword>
<evidence type="ECO:0000256" key="15">
    <source>
        <dbReference type="ARBA" id="ARBA00032022"/>
    </source>
</evidence>
<proteinExistence type="predicted"/>
<dbReference type="CTD" id="2515"/>
<evidence type="ECO:0000256" key="11">
    <source>
        <dbReference type="ARBA" id="ARBA00023180"/>
    </source>
</evidence>
<dbReference type="InterPro" id="IPR034027">
    <property type="entry name" value="Reprolysin_adamalysin"/>
</dbReference>
<evidence type="ECO:0000313" key="22">
    <source>
        <dbReference type="Proteomes" id="UP000000715"/>
    </source>
</evidence>
<feature type="domain" description="Peptidase M12B" evidence="21">
    <location>
        <begin position="177"/>
        <end position="374"/>
    </location>
</feature>
<keyword evidence="4" id="KW-0597">Phosphoprotein</keyword>
<feature type="disulfide bond" evidence="16">
    <location>
        <begin position="443"/>
        <end position="463"/>
    </location>
</feature>
<evidence type="ECO:0000256" key="5">
    <source>
        <dbReference type="ARBA" id="ARBA00022692"/>
    </source>
</evidence>
<gene>
    <name evidence="23" type="primary">ADAM2</name>
</gene>
<dbReference type="SMART" id="SM00608">
    <property type="entry name" value="ACR"/>
    <property type="match status" value="1"/>
</dbReference>
<dbReference type="InterPro" id="IPR001590">
    <property type="entry name" value="Peptidase_M12B"/>
</dbReference>
<reference evidence="23" key="1">
    <citation type="submission" date="2025-08" db="UniProtKB">
        <authorList>
            <consortium name="RefSeq"/>
        </authorList>
    </citation>
    <scope>IDENTIFICATION</scope>
    <source>
        <tissue evidence="23">Brain</tissue>
    </source>
</reference>
<evidence type="ECO:0000256" key="19">
    <source>
        <dbReference type="SAM" id="SignalP"/>
    </source>
</evidence>
<dbReference type="GO" id="GO:0008584">
    <property type="term" value="P:male gonad development"/>
    <property type="evidence" value="ECO:0007669"/>
    <property type="project" value="TreeGrafter"/>
</dbReference>
<comment type="subcellular location">
    <subcellularLocation>
        <location evidence="1">Membrane</location>
        <topology evidence="1">Single-pass type I membrane protein</topology>
    </subcellularLocation>
</comment>
<evidence type="ECO:0000313" key="23">
    <source>
        <dbReference type="RefSeq" id="XP_012914710.1"/>
    </source>
</evidence>
<dbReference type="InterPro" id="IPR006586">
    <property type="entry name" value="ADAM_Cys-rich"/>
</dbReference>
<evidence type="ECO:0000256" key="17">
    <source>
        <dbReference type="PROSITE-ProRule" id="PRU00276"/>
    </source>
</evidence>
<dbReference type="SMART" id="SM00050">
    <property type="entry name" value="DISIN"/>
    <property type="match status" value="1"/>
</dbReference>
<evidence type="ECO:0000256" key="14">
    <source>
        <dbReference type="ARBA" id="ARBA00031933"/>
    </source>
</evidence>
<feature type="transmembrane region" description="Helical" evidence="18">
    <location>
        <begin position="684"/>
        <end position="708"/>
    </location>
</feature>
<keyword evidence="10 17" id="KW-1015">Disulfide bond</keyword>
<evidence type="ECO:0000256" key="16">
    <source>
        <dbReference type="PROSITE-ProRule" id="PRU00068"/>
    </source>
</evidence>
<dbReference type="Pfam" id="PF01562">
    <property type="entry name" value="Pep_M12B_propep"/>
    <property type="match status" value="1"/>
</dbReference>
<evidence type="ECO:0000259" key="20">
    <source>
        <dbReference type="PROSITE" id="PS50214"/>
    </source>
</evidence>
<evidence type="ECO:0000256" key="6">
    <source>
        <dbReference type="ARBA" id="ARBA00022729"/>
    </source>
</evidence>
<evidence type="ECO:0000256" key="8">
    <source>
        <dbReference type="ARBA" id="ARBA00022989"/>
    </source>
</evidence>
<feature type="disulfide bond" evidence="17">
    <location>
        <begin position="330"/>
        <end position="335"/>
    </location>
</feature>
<dbReference type="InterPro" id="IPR002870">
    <property type="entry name" value="Peptidase_M12B_N"/>
</dbReference>
<dbReference type="GO" id="GO:0005886">
    <property type="term" value="C:plasma membrane"/>
    <property type="evidence" value="ECO:0007669"/>
    <property type="project" value="TreeGrafter"/>
</dbReference>
<dbReference type="GO" id="GO:0004222">
    <property type="term" value="F:metalloendopeptidase activity"/>
    <property type="evidence" value="ECO:0007669"/>
    <property type="project" value="InterPro"/>
</dbReference>
<evidence type="ECO:0000259" key="21">
    <source>
        <dbReference type="PROSITE" id="PS50215"/>
    </source>
</evidence>
<dbReference type="PROSITE" id="PS50215">
    <property type="entry name" value="ADAM_MEPRO"/>
    <property type="match status" value="1"/>
</dbReference>
<dbReference type="AlphaFoldDB" id="A0A8U0NW55"/>
<evidence type="ECO:0000256" key="2">
    <source>
        <dbReference type="ARBA" id="ARBA00020159"/>
    </source>
</evidence>
<dbReference type="GO" id="GO:0006508">
    <property type="term" value="P:proteolysis"/>
    <property type="evidence" value="ECO:0007669"/>
    <property type="project" value="InterPro"/>
</dbReference>
<keyword evidence="11" id="KW-0325">Glycoprotein</keyword>
<dbReference type="InterPro" id="IPR036436">
    <property type="entry name" value="Disintegrin_dom_sf"/>
</dbReference>
<evidence type="ECO:0000256" key="1">
    <source>
        <dbReference type="ARBA" id="ARBA00004479"/>
    </source>
</evidence>
<accession>A0A8U0NW55</accession>
<evidence type="ECO:0000256" key="3">
    <source>
        <dbReference type="ARBA" id="ARBA00022536"/>
    </source>
</evidence>
<dbReference type="InterPro" id="IPR018358">
    <property type="entry name" value="Disintegrin_CS"/>
</dbReference>
<dbReference type="SUPFAM" id="SSF57552">
    <property type="entry name" value="Blood coagulation inhibitor (disintegrin)"/>
    <property type="match status" value="1"/>
</dbReference>
<dbReference type="FunFam" id="4.10.70.10:FF:000001">
    <property type="entry name" value="Disintegrin and metalloproteinase domain-containing protein 22"/>
    <property type="match status" value="1"/>
</dbReference>
<evidence type="ECO:0000256" key="12">
    <source>
        <dbReference type="ARBA" id="ARBA00025231"/>
    </source>
</evidence>
<evidence type="ECO:0000256" key="10">
    <source>
        <dbReference type="ARBA" id="ARBA00023157"/>
    </source>
</evidence>
<organism evidence="22 23">
    <name type="scientific">Mustela putorius furo</name>
    <name type="common">European domestic ferret</name>
    <name type="synonym">Mustela furo</name>
    <dbReference type="NCBI Taxonomy" id="9669"/>
    <lineage>
        <taxon>Eukaryota</taxon>
        <taxon>Metazoa</taxon>
        <taxon>Chordata</taxon>
        <taxon>Craniata</taxon>
        <taxon>Vertebrata</taxon>
        <taxon>Euteleostomi</taxon>
        <taxon>Mammalia</taxon>
        <taxon>Eutheria</taxon>
        <taxon>Laurasiatheria</taxon>
        <taxon>Carnivora</taxon>
        <taxon>Caniformia</taxon>
        <taxon>Musteloidea</taxon>
        <taxon>Mustelidae</taxon>
        <taxon>Mustelinae</taxon>
        <taxon>Mustela</taxon>
    </lineage>
</organism>
<feature type="domain" description="Disintegrin" evidence="20">
    <location>
        <begin position="382"/>
        <end position="471"/>
    </location>
</feature>
<name>A0A8U0NW55_MUSPF</name>
<dbReference type="PROSITE" id="PS00427">
    <property type="entry name" value="DISINTEGRIN_1"/>
    <property type="match status" value="1"/>
</dbReference>
<dbReference type="PANTHER" id="PTHR11905">
    <property type="entry name" value="ADAM A DISINTEGRIN AND METALLOPROTEASE DOMAIN"/>
    <property type="match status" value="1"/>
</dbReference>
<sequence>MLCLLLLIGLIGVQTDNNSERLRVQITIPEKTLSILSGGVESHVSYNIMIEGKTYTVNLMQKAFLPNNFRVYGYNGTGSMKPLEQLLQNFCYYQGYIEGYPNSMVIVSTCTGLRGLLQFENVSYGIEPLEPSIGFEHVIYQVEHKNKDVSLYAEKDIESREMPYKIQSIEPLSEFSQYIEMHIVVEKNLYNHMGSDTIVVTQKIFQLIGLTNAIFTSFNVTIILSSLELWIDENKISVTGDANELLYRFLKWKRSYLVLRPHDIAFLLVYREKSNYVGATFQGKMCDSHYGGAVALHPRTISLESLAVVIAQLLSLSMGIAYDDISKCQCSGTVCIMNPEAIHSRGVKSFSNCSMEDFAHFISNPKSHCLQNQPHLDPSYKAAVCGNGEVEQGEQCDCGSAEDCETQENTCCNPATCTLKAGSVCDTGKCCSNCQYSAIGKICRPPTDECDLPEFCNGSSAMCQDNFYAQNGHPCGDNQWLCLNGTCISGIKQCTAVFGEESEFAPEECYTHLNSKADISGNCGSTPSGYIQCKTQDLLCGKLICLHKNEEIVKIPNATTIYANINGFLCVALDFPDGVSNGEMMWVKEGTICGVNKVCRNKECVDAAYLNYDCTPKKCNEQGICNNKKNCHCNPKYLPPNCLTISEKWIGGSIDSGNFQGVLGGLSSERSYIEDIYHSKPTRWPFFLLIPFFIILCVLIITLVKVYFQRKKWKTEEYTSNLKVRVKLKSNQENRIHHITSNYLQWTGKMEKQKQNYMQGLIIWDSKTCILIVMIDKNI</sequence>